<accession>A0AAD8BAV9</accession>
<keyword evidence="2" id="KW-1185">Reference proteome</keyword>
<dbReference type="Proteomes" id="UP001233172">
    <property type="component" value="Unassembled WGS sequence"/>
</dbReference>
<name>A0AAD8BAV9_BIOPF</name>
<evidence type="ECO:0000313" key="2">
    <source>
        <dbReference type="Proteomes" id="UP001233172"/>
    </source>
</evidence>
<evidence type="ECO:0000313" key="1">
    <source>
        <dbReference type="EMBL" id="KAK0051252.1"/>
    </source>
</evidence>
<reference evidence="1" key="1">
    <citation type="journal article" date="2023" name="PLoS Negl. Trop. Dis.">
        <title>A genome sequence for Biomphalaria pfeifferi, the major vector snail for the human-infecting parasite Schistosoma mansoni.</title>
        <authorList>
            <person name="Bu L."/>
            <person name="Lu L."/>
            <person name="Laidemitt M.R."/>
            <person name="Zhang S.M."/>
            <person name="Mutuku M."/>
            <person name="Mkoji G."/>
            <person name="Steinauer M."/>
            <person name="Loker E.S."/>
        </authorList>
    </citation>
    <scope>NUCLEOTIDE SEQUENCE</scope>
    <source>
        <strain evidence="1">KasaAsao</strain>
    </source>
</reference>
<proteinExistence type="predicted"/>
<organism evidence="1 2">
    <name type="scientific">Biomphalaria pfeifferi</name>
    <name type="common">Bloodfluke planorb</name>
    <name type="synonym">Freshwater snail</name>
    <dbReference type="NCBI Taxonomy" id="112525"/>
    <lineage>
        <taxon>Eukaryota</taxon>
        <taxon>Metazoa</taxon>
        <taxon>Spiralia</taxon>
        <taxon>Lophotrochozoa</taxon>
        <taxon>Mollusca</taxon>
        <taxon>Gastropoda</taxon>
        <taxon>Heterobranchia</taxon>
        <taxon>Euthyneura</taxon>
        <taxon>Panpulmonata</taxon>
        <taxon>Hygrophila</taxon>
        <taxon>Lymnaeoidea</taxon>
        <taxon>Planorbidae</taxon>
        <taxon>Biomphalaria</taxon>
    </lineage>
</organism>
<gene>
    <name evidence="1" type="ORF">Bpfe_019370</name>
</gene>
<reference evidence="1" key="2">
    <citation type="submission" date="2023-04" db="EMBL/GenBank/DDBJ databases">
        <authorList>
            <person name="Bu L."/>
            <person name="Lu L."/>
            <person name="Laidemitt M.R."/>
            <person name="Zhang S.M."/>
            <person name="Mutuku M."/>
            <person name="Mkoji G."/>
            <person name="Steinauer M."/>
            <person name="Loker E.S."/>
        </authorList>
    </citation>
    <scope>NUCLEOTIDE SEQUENCE</scope>
    <source>
        <strain evidence="1">KasaAsao</strain>
        <tissue evidence="1">Whole Snail</tissue>
    </source>
</reference>
<sequence>MNEMGTFLKLMTLQPEKNLNPEVESSFCVCDCLPEELTHPLIRNIRQLPPFSLFTCSPLDRRLLSPVTRKPKFKLELPHLPLLRVHQASSQRTPSRFCAKALS</sequence>
<protein>
    <submittedName>
        <fullName evidence="1">Uncharacterized protein</fullName>
    </submittedName>
</protein>
<dbReference type="EMBL" id="JASAOG010000106">
    <property type="protein sequence ID" value="KAK0051252.1"/>
    <property type="molecule type" value="Genomic_DNA"/>
</dbReference>
<dbReference type="AlphaFoldDB" id="A0AAD8BAV9"/>
<comment type="caution">
    <text evidence="1">The sequence shown here is derived from an EMBL/GenBank/DDBJ whole genome shotgun (WGS) entry which is preliminary data.</text>
</comment>